<evidence type="ECO:0000313" key="8">
    <source>
        <dbReference type="Proteomes" id="UP000515264"/>
    </source>
</evidence>
<dbReference type="Pfam" id="PF00392">
    <property type="entry name" value="GntR"/>
    <property type="match status" value="1"/>
</dbReference>
<sequence>MGIQTDLSVRVDMAHPQRLYQKIGLGLQKRIASGEFGLGDRLPPEREIAEELDVSRSVVREAIIMLELQGFVEVRKGSGVYVIKLPSTLQEEHEPELNRSSDVGPFELLQARQVLESQIASFAALNVTKNEISRLRYYLDQERINLENNTEDYEYDRLFHLTIAEASQNSVLSDIIHDLWERRNDSPMWQQLHSRIKSNTYRYQWLEDHERILLALQKRDPDSARQVMWQHIENVKQTLFKLSDMDDPLFDGYLFR</sequence>
<evidence type="ECO:0000256" key="3">
    <source>
        <dbReference type="ARBA" id="ARBA00023163"/>
    </source>
</evidence>
<dbReference type="Gene3D" id="1.10.10.10">
    <property type="entry name" value="Winged helix-like DNA-binding domain superfamily/Winged helix DNA-binding domain"/>
    <property type="match status" value="1"/>
</dbReference>
<evidence type="ECO:0000256" key="1">
    <source>
        <dbReference type="ARBA" id="ARBA00023015"/>
    </source>
</evidence>
<proteinExistence type="predicted"/>
<keyword evidence="8" id="KW-1185">Reference proteome</keyword>
<gene>
    <name evidence="6" type="primary">lutR_1</name>
    <name evidence="5" type="synonym">lutR_2</name>
    <name evidence="6" type="ORF">VSP9026_00469</name>
    <name evidence="5" type="ORF">Vspart_02926</name>
</gene>
<evidence type="ECO:0000259" key="4">
    <source>
        <dbReference type="PROSITE" id="PS50949"/>
    </source>
</evidence>
<dbReference type="SUPFAM" id="SSF46785">
    <property type="entry name" value="Winged helix' DNA-binding domain"/>
    <property type="match status" value="1"/>
</dbReference>
<dbReference type="InterPro" id="IPR008920">
    <property type="entry name" value="TF_FadR/GntR_C"/>
</dbReference>
<dbReference type="SMART" id="SM00895">
    <property type="entry name" value="FCD"/>
    <property type="match status" value="1"/>
</dbReference>
<dbReference type="PRINTS" id="PR00035">
    <property type="entry name" value="HTHGNTR"/>
</dbReference>
<reference evidence="6 7" key="1">
    <citation type="submission" date="2016-12" db="EMBL/GenBank/DDBJ databases">
        <authorList>
            <person name="Song W.-J."/>
            <person name="Kurnit D.M."/>
        </authorList>
    </citation>
    <scope>NUCLEOTIDE SEQUENCE [LARGE SCALE GENOMIC DNA]</scope>
    <source>
        <strain evidence="6 7">CECT 9026</strain>
    </source>
</reference>
<dbReference type="PANTHER" id="PTHR43537:SF5">
    <property type="entry name" value="UXU OPERON TRANSCRIPTIONAL REGULATOR"/>
    <property type="match status" value="1"/>
</dbReference>
<evidence type="ECO:0000313" key="5">
    <source>
        <dbReference type="EMBL" id="QMV15595.1"/>
    </source>
</evidence>
<dbReference type="PROSITE" id="PS50949">
    <property type="entry name" value="HTH_GNTR"/>
    <property type="match status" value="1"/>
</dbReference>
<evidence type="ECO:0000313" key="6">
    <source>
        <dbReference type="EMBL" id="SIO92839.1"/>
    </source>
</evidence>
<dbReference type="CDD" id="cd07377">
    <property type="entry name" value="WHTH_GntR"/>
    <property type="match status" value="1"/>
</dbReference>
<dbReference type="Gene3D" id="1.20.120.530">
    <property type="entry name" value="GntR ligand-binding domain-like"/>
    <property type="match status" value="1"/>
</dbReference>
<dbReference type="EMBL" id="FSSB01000006">
    <property type="protein sequence ID" value="SIO92839.1"/>
    <property type="molecule type" value="Genomic_DNA"/>
</dbReference>
<dbReference type="Proteomes" id="UP000515264">
    <property type="component" value="Chromosome 1"/>
</dbReference>
<protein>
    <submittedName>
        <fullName evidence="6">HTH-type transcriptional regulator LutR</fullName>
    </submittedName>
    <submittedName>
        <fullName evidence="5">L-lactate utilization operon repressor</fullName>
    </submittedName>
</protein>
<feature type="domain" description="HTH gntR-type" evidence="4">
    <location>
        <begin position="17"/>
        <end position="85"/>
    </location>
</feature>
<dbReference type="Proteomes" id="UP000184774">
    <property type="component" value="Unassembled WGS sequence"/>
</dbReference>
<dbReference type="InterPro" id="IPR036390">
    <property type="entry name" value="WH_DNA-bd_sf"/>
</dbReference>
<dbReference type="RefSeq" id="WP_083602566.1">
    <property type="nucleotide sequence ID" value="NZ_AP024907.1"/>
</dbReference>
<dbReference type="PANTHER" id="PTHR43537">
    <property type="entry name" value="TRANSCRIPTIONAL REGULATOR, GNTR FAMILY"/>
    <property type="match status" value="1"/>
</dbReference>
<keyword evidence="3" id="KW-0804">Transcription</keyword>
<dbReference type="SMART" id="SM00345">
    <property type="entry name" value="HTH_GNTR"/>
    <property type="match status" value="1"/>
</dbReference>
<keyword evidence="1" id="KW-0805">Transcription regulation</keyword>
<dbReference type="AlphaFoldDB" id="A0A1N6M078"/>
<keyword evidence="2" id="KW-0238">DNA-binding</keyword>
<reference evidence="5" key="2">
    <citation type="submission" date="2019-11" db="EMBL/GenBank/DDBJ databases">
        <authorList>
            <person name="January G."/>
            <person name="Bunk B."/>
        </authorList>
    </citation>
    <scope>NUCLEOTIDE SEQUENCE</scope>
    <source>
        <strain evidence="5">3.6</strain>
    </source>
</reference>
<dbReference type="OrthoDB" id="5450856at2"/>
<accession>A0A1N6M078</accession>
<dbReference type="SUPFAM" id="SSF48008">
    <property type="entry name" value="GntR ligand-binding domain-like"/>
    <property type="match status" value="1"/>
</dbReference>
<dbReference type="EMBL" id="CP046268">
    <property type="protein sequence ID" value="QMV15595.1"/>
    <property type="molecule type" value="Genomic_DNA"/>
</dbReference>
<organism evidence="6 7">
    <name type="scientific">Vibrio spartinae</name>
    <dbReference type="NCBI Taxonomy" id="1918945"/>
    <lineage>
        <taxon>Bacteria</taxon>
        <taxon>Pseudomonadati</taxon>
        <taxon>Pseudomonadota</taxon>
        <taxon>Gammaproteobacteria</taxon>
        <taxon>Vibrionales</taxon>
        <taxon>Vibrionaceae</taxon>
        <taxon>Vibrio</taxon>
    </lineage>
</organism>
<dbReference type="InterPro" id="IPR036388">
    <property type="entry name" value="WH-like_DNA-bd_sf"/>
</dbReference>
<dbReference type="GO" id="GO:0003700">
    <property type="term" value="F:DNA-binding transcription factor activity"/>
    <property type="evidence" value="ECO:0007669"/>
    <property type="project" value="InterPro"/>
</dbReference>
<evidence type="ECO:0000313" key="7">
    <source>
        <dbReference type="Proteomes" id="UP000184774"/>
    </source>
</evidence>
<dbReference type="GO" id="GO:0003677">
    <property type="term" value="F:DNA binding"/>
    <property type="evidence" value="ECO:0007669"/>
    <property type="project" value="UniProtKB-KW"/>
</dbReference>
<dbReference type="InterPro" id="IPR011711">
    <property type="entry name" value="GntR_C"/>
</dbReference>
<dbReference type="Pfam" id="PF07729">
    <property type="entry name" value="FCD"/>
    <property type="match status" value="1"/>
</dbReference>
<dbReference type="InterPro" id="IPR000524">
    <property type="entry name" value="Tscrpt_reg_HTH_GntR"/>
</dbReference>
<evidence type="ECO:0000256" key="2">
    <source>
        <dbReference type="ARBA" id="ARBA00023125"/>
    </source>
</evidence>
<reference evidence="5 8" key="3">
    <citation type="journal article" date="2020" name="J. Nat. Prod.">
        <title>Genomics-Metabolomics Profiling Disclosed Marine Vibrio spartinae 3.6 as a Producer of a New Branched Side Chain Prodigiosin.</title>
        <authorList>
            <person name="Vitale G.A."/>
            <person name="Sciarretta M."/>
            <person name="Palma Esposito F."/>
            <person name="January G.G."/>
            <person name="Giaccio M."/>
            <person name="Bunk B."/>
            <person name="Sproer C."/>
            <person name="Bajerski F."/>
            <person name="Power D."/>
            <person name="Festa C."/>
            <person name="Monti M.C."/>
            <person name="D'Auria M.V."/>
            <person name="de Pascale D."/>
        </authorList>
    </citation>
    <scope>NUCLEOTIDE SEQUENCE [LARGE SCALE GENOMIC DNA]</scope>
    <source>
        <strain evidence="5 8">3.6</strain>
    </source>
</reference>
<name>A0A1N6M078_9VIBR</name>